<dbReference type="EMBL" id="BK032687">
    <property type="protein sequence ID" value="DAF55319.1"/>
    <property type="molecule type" value="Genomic_DNA"/>
</dbReference>
<name>A0A8S5SXA4_9CAUD</name>
<reference evidence="1" key="1">
    <citation type="journal article" date="2021" name="Proc. Natl. Acad. Sci. U.S.A.">
        <title>A Catalog of Tens of Thousands of Viruses from Human Metagenomes Reveals Hidden Associations with Chronic Diseases.</title>
        <authorList>
            <person name="Tisza M.J."/>
            <person name="Buck C.B."/>
        </authorList>
    </citation>
    <scope>NUCLEOTIDE SEQUENCE</scope>
    <source>
        <strain evidence="1">CtZHD14</strain>
    </source>
</reference>
<sequence>MYKVEYTEPIPMCEIHCFNHIYIPVKVREAFFESKQAAEEFVSSWTSKGEVFTARVDQERWSIKVKSNEVI</sequence>
<organism evidence="1">
    <name type="scientific">Siphoviridae sp. ctZHD14</name>
    <dbReference type="NCBI Taxonomy" id="2827891"/>
    <lineage>
        <taxon>Viruses</taxon>
        <taxon>Duplodnaviria</taxon>
        <taxon>Heunggongvirae</taxon>
        <taxon>Uroviricota</taxon>
        <taxon>Caudoviricetes</taxon>
    </lineage>
</organism>
<proteinExistence type="predicted"/>
<accession>A0A8S5SXA4</accession>
<evidence type="ECO:0000313" key="1">
    <source>
        <dbReference type="EMBL" id="DAF55319.1"/>
    </source>
</evidence>
<protein>
    <submittedName>
        <fullName evidence="1">Uncharacterized protein</fullName>
    </submittedName>
</protein>